<feature type="compositionally biased region" description="Polar residues" evidence="1">
    <location>
        <begin position="387"/>
        <end position="399"/>
    </location>
</feature>
<evidence type="ECO:0000313" key="2">
    <source>
        <dbReference type="EMBL" id="KAK3270431.1"/>
    </source>
</evidence>
<evidence type="ECO:0000256" key="1">
    <source>
        <dbReference type="SAM" id="MobiDB-lite"/>
    </source>
</evidence>
<name>A0AAE0G2L3_9CHLO</name>
<evidence type="ECO:0000313" key="3">
    <source>
        <dbReference type="Proteomes" id="UP001190700"/>
    </source>
</evidence>
<dbReference type="EMBL" id="LGRX02010397">
    <property type="protein sequence ID" value="KAK3270431.1"/>
    <property type="molecule type" value="Genomic_DNA"/>
</dbReference>
<accession>A0AAE0G2L3</accession>
<comment type="caution">
    <text evidence="2">The sequence shown here is derived from an EMBL/GenBank/DDBJ whole genome shotgun (WGS) entry which is preliminary data.</text>
</comment>
<dbReference type="AlphaFoldDB" id="A0AAE0G2L3"/>
<organism evidence="2 3">
    <name type="scientific">Cymbomonas tetramitiformis</name>
    <dbReference type="NCBI Taxonomy" id="36881"/>
    <lineage>
        <taxon>Eukaryota</taxon>
        <taxon>Viridiplantae</taxon>
        <taxon>Chlorophyta</taxon>
        <taxon>Pyramimonadophyceae</taxon>
        <taxon>Pyramimonadales</taxon>
        <taxon>Pyramimonadaceae</taxon>
        <taxon>Cymbomonas</taxon>
    </lineage>
</organism>
<proteinExistence type="predicted"/>
<gene>
    <name evidence="2" type="ORF">CYMTET_21176</name>
</gene>
<reference evidence="2 3" key="1">
    <citation type="journal article" date="2015" name="Genome Biol. Evol.">
        <title>Comparative Genomics of a Bacterivorous Green Alga Reveals Evolutionary Causalities and Consequences of Phago-Mixotrophic Mode of Nutrition.</title>
        <authorList>
            <person name="Burns J.A."/>
            <person name="Paasch A."/>
            <person name="Narechania A."/>
            <person name="Kim E."/>
        </authorList>
    </citation>
    <scope>NUCLEOTIDE SEQUENCE [LARGE SCALE GENOMIC DNA]</scope>
    <source>
        <strain evidence="2 3">PLY_AMNH</strain>
    </source>
</reference>
<keyword evidence="3" id="KW-1185">Reference proteome</keyword>
<protein>
    <submittedName>
        <fullName evidence="2">Uncharacterized protein</fullName>
    </submittedName>
</protein>
<sequence>MASSGAVDDGFAISVPSAIDTRRAFNFSDAPEAPLGGTPSRVVDSSEQSTTPLLLALQTEAKELIRKAVERNALLENIRDLVRPEHVKASDYFFNFDTIKDVVAREVALFTHAISESLSDRHVGFASLFDLTDLSAPVVAEASTVLYRVLTALCRGGALRIVEASGAVSANDGRRAWLCLCREIARHRKPNVSTGWLFEVAPAVILVKGVDPAKFIEKFTNHVKACRKEVNPLITPEQIWGETIFIRLLKLRMCRDYYKEFLARWPELTTDGRQLCATGFTAFTVAVSAFYLAQTQEAEQIAERKRKDNIAALSASLLAGETPTPQALLQLGLSPGQLGAAASAQSAGGKAGKPAAGRTGQKPRGVRGRGGKPGDKGFAPGTLRSRPPQSGTRGTSASVGTPAGLEGCTGRPPGRVLDLRKPTYEDLLTLHSLEVVMPMSSDMAGGETLLLAATGETEADGGDGYSPEEWVLWLASGADEAAYWRTLATYEETYDAVLPDEDAPADLHATDVGIDGSGSDTSEHTLSATHFRPVVPDGSVGGPAVHVLEPAGGFSGSVVVAEPVPVPEDEVPPPWGFDYLRAPSNTPTGAAAVRGLCRRACADALGFRFGTVRVGDSGASCVCRYYNLEDLQTISEMVLWCLRTPPS</sequence>
<feature type="compositionally biased region" description="Low complexity" evidence="1">
    <location>
        <begin position="342"/>
        <end position="363"/>
    </location>
</feature>
<dbReference type="Proteomes" id="UP001190700">
    <property type="component" value="Unassembled WGS sequence"/>
</dbReference>
<feature type="region of interest" description="Disordered" evidence="1">
    <location>
        <begin position="342"/>
        <end position="417"/>
    </location>
</feature>